<feature type="non-terminal residue" evidence="12">
    <location>
        <position position="1"/>
    </location>
</feature>
<evidence type="ECO:0000313" key="13">
    <source>
        <dbReference type="Proteomes" id="UP000568556"/>
    </source>
</evidence>
<dbReference type="AlphaFoldDB" id="A0A7L0TN98"/>
<evidence type="ECO:0000256" key="1">
    <source>
        <dbReference type="ARBA" id="ARBA00004269"/>
    </source>
</evidence>
<evidence type="ECO:0000259" key="11">
    <source>
        <dbReference type="PROSITE" id="PS51751"/>
    </source>
</evidence>
<feature type="non-terminal residue" evidence="12">
    <location>
        <position position="184"/>
    </location>
</feature>
<evidence type="ECO:0000256" key="2">
    <source>
        <dbReference type="ARBA" id="ARBA00009096"/>
    </source>
</evidence>
<accession>A0A7L0TN98</accession>
<dbReference type="PANTHER" id="PTHR31204">
    <property type="entry name" value="SIGMA INTRACELLULAR RECEPTOR 2"/>
    <property type="match status" value="1"/>
</dbReference>
<dbReference type="InterPro" id="IPR016964">
    <property type="entry name" value="Sigma2_recept"/>
</dbReference>
<dbReference type="Pfam" id="PF05241">
    <property type="entry name" value="EBP"/>
    <property type="match status" value="1"/>
</dbReference>
<dbReference type="PIRSF" id="PIRSF031032">
    <property type="entry name" value="TMP_97_prd"/>
    <property type="match status" value="1"/>
</dbReference>
<protein>
    <recommendedName>
        <fullName evidence="3">Sigma intracellular receptor 2</fullName>
    </recommendedName>
    <alternativeName>
        <fullName evidence="8">Transmembrane protein 97</fullName>
    </alternativeName>
</protein>
<keyword evidence="6 9" id="KW-1133">Transmembrane helix</keyword>
<keyword evidence="13" id="KW-1185">Reference proteome</keyword>
<comment type="subcellular location">
    <subcellularLocation>
        <location evidence="1">Rough endoplasmic reticulum membrane</location>
        <topology evidence="1">Multi-pass membrane protein</topology>
    </subcellularLocation>
</comment>
<dbReference type="InterPro" id="IPR033118">
    <property type="entry name" value="EXPERA"/>
</dbReference>
<keyword evidence="7 9" id="KW-0472">Membrane</keyword>
<proteinExistence type="inferred from homology"/>
<dbReference type="PROSITE" id="PS51751">
    <property type="entry name" value="EXPERA"/>
    <property type="match status" value="1"/>
</dbReference>
<sequence>GGGQGTVRGRGTAMAAAPRWRELLFGLYFLSHIPITLLIDLQPLLPAGIHPQRLAELLQWYAAAFKDPMMLQPPEWFKAFIYCEAFLQMPFFPVAAYAFLKGGCKWIRTPAIIYSTHVATTLCAILAHILFHDFSKSEHLGPQTQRERLVLLSVYVPYLLIPLLILFTMLCHPHYNHVEKRKRK</sequence>
<organism evidence="12 13">
    <name type="scientific">Chordeiles acutipennis</name>
    <name type="common">Lesser nighthawk</name>
    <name type="synonym">Caprimulgus acutipennis</name>
    <dbReference type="NCBI Taxonomy" id="118183"/>
    <lineage>
        <taxon>Eukaryota</taxon>
        <taxon>Metazoa</taxon>
        <taxon>Chordata</taxon>
        <taxon>Craniata</taxon>
        <taxon>Vertebrata</taxon>
        <taxon>Euteleostomi</taxon>
        <taxon>Archelosauria</taxon>
        <taxon>Archosauria</taxon>
        <taxon>Dinosauria</taxon>
        <taxon>Saurischia</taxon>
        <taxon>Theropoda</taxon>
        <taxon>Coelurosauria</taxon>
        <taxon>Aves</taxon>
        <taxon>Neognathae</taxon>
        <taxon>Neoaves</taxon>
        <taxon>Strisores</taxon>
        <taxon>Caprimulgiformes</taxon>
        <taxon>Caprimulgidae</taxon>
        <taxon>Chordeilinae</taxon>
        <taxon>Chordeiles</taxon>
    </lineage>
</organism>
<reference evidence="12 13" key="1">
    <citation type="submission" date="2019-09" db="EMBL/GenBank/DDBJ databases">
        <title>Bird 10,000 Genomes (B10K) Project - Family phase.</title>
        <authorList>
            <person name="Zhang G."/>
        </authorList>
    </citation>
    <scope>NUCLEOTIDE SEQUENCE [LARGE SCALE GENOMIC DNA]</scope>
    <source>
        <strain evidence="12">B10K-DU-008-62</strain>
        <tissue evidence="12">Mixed tissue sample</tissue>
    </source>
</reference>
<keyword evidence="4 9" id="KW-0812">Transmembrane</keyword>
<evidence type="ECO:0000256" key="5">
    <source>
        <dbReference type="ARBA" id="ARBA00022824"/>
    </source>
</evidence>
<feature type="transmembrane region" description="Helical" evidence="10">
    <location>
        <begin position="79"/>
        <end position="100"/>
    </location>
</feature>
<evidence type="ECO:0000256" key="10">
    <source>
        <dbReference type="SAM" id="Phobius"/>
    </source>
</evidence>
<feature type="transmembrane region" description="Helical" evidence="10">
    <location>
        <begin position="112"/>
        <end position="131"/>
    </location>
</feature>
<name>A0A7L0TN98_CHOAC</name>
<dbReference type="GO" id="GO:0030867">
    <property type="term" value="C:rough endoplasmic reticulum membrane"/>
    <property type="evidence" value="ECO:0007669"/>
    <property type="project" value="UniProtKB-SubCell"/>
</dbReference>
<evidence type="ECO:0000313" key="12">
    <source>
        <dbReference type="EMBL" id="NXL55823.1"/>
    </source>
</evidence>
<feature type="domain" description="EXPERA" evidence="11">
    <location>
        <begin position="21"/>
        <end position="166"/>
    </location>
</feature>
<feature type="transmembrane region" description="Helical" evidence="10">
    <location>
        <begin position="151"/>
        <end position="175"/>
    </location>
</feature>
<dbReference type="PANTHER" id="PTHR31204:SF1">
    <property type="entry name" value="SIGMA INTRACELLULAR RECEPTOR 2"/>
    <property type="match status" value="1"/>
</dbReference>
<evidence type="ECO:0000256" key="4">
    <source>
        <dbReference type="ARBA" id="ARBA00022692"/>
    </source>
</evidence>
<gene>
    <name evidence="12" type="primary">Tmem97</name>
    <name evidence="12" type="ORF">CHOACU_R06071</name>
</gene>
<dbReference type="OrthoDB" id="433124at2759"/>
<evidence type="ECO:0000256" key="7">
    <source>
        <dbReference type="ARBA" id="ARBA00023136"/>
    </source>
</evidence>
<comment type="similarity">
    <text evidence="2">Belongs to the TMEM97/sigma-2 receptor family.</text>
</comment>
<comment type="caution">
    <text evidence="12">The sequence shown here is derived from an EMBL/GenBank/DDBJ whole genome shotgun (WGS) entry which is preliminary data.</text>
</comment>
<dbReference type="InterPro" id="IPR051987">
    <property type="entry name" value="Sigma-2_receptor-like"/>
</dbReference>
<evidence type="ECO:0000256" key="6">
    <source>
        <dbReference type="ARBA" id="ARBA00022989"/>
    </source>
</evidence>
<evidence type="ECO:0000256" key="9">
    <source>
        <dbReference type="PROSITE-ProRule" id="PRU01087"/>
    </source>
</evidence>
<feature type="transmembrane region" description="Helical" evidence="10">
    <location>
        <begin position="23"/>
        <end position="45"/>
    </location>
</feature>
<evidence type="ECO:0000256" key="3">
    <source>
        <dbReference type="ARBA" id="ARBA00018102"/>
    </source>
</evidence>
<dbReference type="Proteomes" id="UP000568556">
    <property type="component" value="Unassembled WGS sequence"/>
</dbReference>
<dbReference type="EMBL" id="VXAQ01000018">
    <property type="protein sequence ID" value="NXL55823.1"/>
    <property type="molecule type" value="Genomic_DNA"/>
</dbReference>
<evidence type="ECO:0000256" key="8">
    <source>
        <dbReference type="ARBA" id="ARBA00031073"/>
    </source>
</evidence>
<keyword evidence="5" id="KW-0256">Endoplasmic reticulum</keyword>